<accession>A0ABZ1CVK6</accession>
<dbReference type="GeneID" id="87954880"/>
<dbReference type="Proteomes" id="UP001329825">
    <property type="component" value="Chromosome 3"/>
</dbReference>
<feature type="compositionally biased region" description="Basic and acidic residues" evidence="1">
    <location>
        <begin position="651"/>
        <end position="664"/>
    </location>
</feature>
<organism evidence="2 3">
    <name type="scientific">Kwoniella shivajii</name>
    <dbReference type="NCBI Taxonomy" id="564305"/>
    <lineage>
        <taxon>Eukaryota</taxon>
        <taxon>Fungi</taxon>
        <taxon>Dikarya</taxon>
        <taxon>Basidiomycota</taxon>
        <taxon>Agaricomycotina</taxon>
        <taxon>Tremellomycetes</taxon>
        <taxon>Tremellales</taxon>
        <taxon>Cryptococcaceae</taxon>
        <taxon>Kwoniella</taxon>
    </lineage>
</organism>
<feature type="compositionally biased region" description="Polar residues" evidence="1">
    <location>
        <begin position="447"/>
        <end position="457"/>
    </location>
</feature>
<feature type="region of interest" description="Disordered" evidence="1">
    <location>
        <begin position="66"/>
        <end position="202"/>
    </location>
</feature>
<reference evidence="2 3" key="1">
    <citation type="submission" date="2024-01" db="EMBL/GenBank/DDBJ databases">
        <title>Comparative genomics of Cryptococcus and Kwoniella reveals pathogenesis evolution and contrasting modes of karyotype evolution via chromosome fusion or intercentromeric recombination.</title>
        <authorList>
            <person name="Coelho M.A."/>
            <person name="David-Palma M."/>
            <person name="Shea T."/>
            <person name="Bowers K."/>
            <person name="McGinley-Smith S."/>
            <person name="Mohammad A.W."/>
            <person name="Gnirke A."/>
            <person name="Yurkov A.M."/>
            <person name="Nowrousian M."/>
            <person name="Sun S."/>
            <person name="Cuomo C.A."/>
            <person name="Heitman J."/>
        </authorList>
    </citation>
    <scope>NUCLEOTIDE SEQUENCE [LARGE SCALE GENOMIC DNA]</scope>
    <source>
        <strain evidence="2">CBS 11374</strain>
    </source>
</reference>
<feature type="region of interest" description="Disordered" evidence="1">
    <location>
        <begin position="1"/>
        <end position="31"/>
    </location>
</feature>
<feature type="region of interest" description="Disordered" evidence="1">
    <location>
        <begin position="233"/>
        <end position="264"/>
    </location>
</feature>
<evidence type="ECO:0000256" key="1">
    <source>
        <dbReference type="SAM" id="MobiDB-lite"/>
    </source>
</evidence>
<protein>
    <submittedName>
        <fullName evidence="2">Uncharacterized protein</fullName>
    </submittedName>
</protein>
<dbReference type="RefSeq" id="XP_062790540.1">
    <property type="nucleotide sequence ID" value="XM_062934489.1"/>
</dbReference>
<evidence type="ECO:0000313" key="3">
    <source>
        <dbReference type="Proteomes" id="UP001329825"/>
    </source>
</evidence>
<feature type="compositionally biased region" description="Polar residues" evidence="1">
    <location>
        <begin position="474"/>
        <end position="504"/>
    </location>
</feature>
<evidence type="ECO:0000313" key="2">
    <source>
        <dbReference type="EMBL" id="WRT65800.1"/>
    </source>
</evidence>
<feature type="region of interest" description="Disordered" evidence="1">
    <location>
        <begin position="625"/>
        <end position="764"/>
    </location>
</feature>
<feature type="region of interest" description="Disordered" evidence="1">
    <location>
        <begin position="335"/>
        <end position="457"/>
    </location>
</feature>
<feature type="compositionally biased region" description="Basic residues" evidence="1">
    <location>
        <begin position="525"/>
        <end position="538"/>
    </location>
</feature>
<gene>
    <name evidence="2" type="ORF">IL334_002749</name>
</gene>
<feature type="compositionally biased region" description="Basic and acidic residues" evidence="1">
    <location>
        <begin position="281"/>
        <end position="311"/>
    </location>
</feature>
<feature type="region of interest" description="Disordered" evidence="1">
    <location>
        <begin position="556"/>
        <end position="586"/>
    </location>
</feature>
<name>A0ABZ1CVK6_9TREE</name>
<feature type="region of interest" description="Disordered" evidence="1">
    <location>
        <begin position="469"/>
        <end position="541"/>
    </location>
</feature>
<feature type="compositionally biased region" description="Basic and acidic residues" evidence="1">
    <location>
        <begin position="72"/>
        <end position="95"/>
    </location>
</feature>
<feature type="compositionally biased region" description="Pro residues" evidence="1">
    <location>
        <begin position="356"/>
        <end position="366"/>
    </location>
</feature>
<sequence>MTDEDDGWNDGFRSPSIQSDDDDNDVPLKPMSGNFDLLKELDLSLRGETINNRETPWTIASQKSVLAVQPKNQKETISRVRLDVKDTGLQHDDHPIPPPPPPPISSGRTTTTNKGKYGGTWATTNVTRKKDKSDGPPSPTPEVKVKKPRNSGWYDAMGNPIPTTTNPARKKKIVDKADELMSTQEKKARSKEKAAATRKRNKELKKLKEEAIKFGKLPAGIAPTDEFPIVQGLEKMKDLPTKSKSRKPTAKGSDHGVTNEAGGIKLTAEEINDLVSSIPQARERKELDEEDSVKAKSVRSDELKNKTVDRSVDGIIKHFTDTLNNDQSRLIKYTFHSQKNRPNRPSVILSISSDGSPPPKEYLPTPPEDDDDSAEQPSTITNLPSSVIRNIDVDDENTSSGILPCSSPLDKYNKSSRKVIEPLPFRQGDAEVRDSATAAKTHRRTPNTDPRSVQSYGQKRYLNQFELHLPTPRPSMTSTLNRTPAQSATMKPSSSRYSPEPSANQHKRSASPDGGKEWTSYSANKKPKRNNTNVHKHDKITNRSYFPTNIFAKKPHFSISERQKSPPRSMTGAAKPKLFTPSTLDQDQSKTSLYTIKTIHGEKYGSGAPSKIQVQEEVRYLDRDVQPKYRAKNGSNLAGPSDLKRSNTRPIDYRCDRQATDPSKRYKQGSQNSGFIPDANPPDGSNGYTHFDGYSNSERSKPRLAQGTHTNERIEQEDWTQAWTRPAQARPRRPVTPEFPQHPRGYQQDDYSHSHPEAMDTNLY</sequence>
<proteinExistence type="predicted"/>
<feature type="compositionally biased region" description="Basic and acidic residues" evidence="1">
    <location>
        <begin position="174"/>
        <end position="195"/>
    </location>
</feature>
<dbReference type="EMBL" id="CP141883">
    <property type="protein sequence ID" value="WRT65800.1"/>
    <property type="molecule type" value="Genomic_DNA"/>
</dbReference>
<feature type="compositionally biased region" description="Polar residues" evidence="1">
    <location>
        <begin position="375"/>
        <end position="388"/>
    </location>
</feature>
<feature type="region of interest" description="Disordered" evidence="1">
    <location>
        <begin position="277"/>
        <end position="311"/>
    </location>
</feature>
<keyword evidence="3" id="KW-1185">Reference proteome</keyword>